<organism evidence="1 2">
    <name type="scientific">Talaromyces atroroseus</name>
    <dbReference type="NCBI Taxonomy" id="1441469"/>
    <lineage>
        <taxon>Eukaryota</taxon>
        <taxon>Fungi</taxon>
        <taxon>Dikarya</taxon>
        <taxon>Ascomycota</taxon>
        <taxon>Pezizomycotina</taxon>
        <taxon>Eurotiomycetes</taxon>
        <taxon>Eurotiomycetidae</taxon>
        <taxon>Eurotiales</taxon>
        <taxon>Trichocomaceae</taxon>
        <taxon>Talaromyces</taxon>
        <taxon>Talaromyces sect. Trachyspermi</taxon>
    </lineage>
</organism>
<dbReference type="AlphaFoldDB" id="A0A225A8X9"/>
<protein>
    <submittedName>
        <fullName evidence="1">Uncharacterized protein</fullName>
    </submittedName>
</protein>
<sequence>MVDHTASSIETRVKKFLEQVNEAHDPEFKLPAIIPKPPNLTPAEATRFDELYLQRNGLIHERTILKEQKAGLNNEFIFNS</sequence>
<reference evidence="1 2" key="1">
    <citation type="submission" date="2015-06" db="EMBL/GenBank/DDBJ databases">
        <title>Talaromyces atroroseus IBT 11181 draft genome.</title>
        <authorList>
            <person name="Rasmussen K.B."/>
            <person name="Rasmussen S."/>
            <person name="Petersen B."/>
            <person name="Sicheritz-Ponten T."/>
            <person name="Mortensen U.H."/>
            <person name="Thrane U."/>
        </authorList>
    </citation>
    <scope>NUCLEOTIDE SEQUENCE [LARGE SCALE GENOMIC DNA]</scope>
    <source>
        <strain evidence="1 2">IBT 11181</strain>
    </source>
</reference>
<dbReference type="EMBL" id="LFMY01000014">
    <property type="protein sequence ID" value="OKL56430.1"/>
    <property type="molecule type" value="Genomic_DNA"/>
</dbReference>
<evidence type="ECO:0000313" key="2">
    <source>
        <dbReference type="Proteomes" id="UP000214365"/>
    </source>
</evidence>
<gene>
    <name evidence="1" type="ORF">UA08_08182</name>
</gene>
<dbReference type="GeneID" id="31007938"/>
<keyword evidence="2" id="KW-1185">Reference proteome</keyword>
<evidence type="ECO:0000313" key="1">
    <source>
        <dbReference type="EMBL" id="OKL56430.1"/>
    </source>
</evidence>
<dbReference type="Proteomes" id="UP000214365">
    <property type="component" value="Unassembled WGS sequence"/>
</dbReference>
<name>A0A225A8X9_TALAT</name>
<comment type="caution">
    <text evidence="1">The sequence shown here is derived from an EMBL/GenBank/DDBJ whole genome shotgun (WGS) entry which is preliminary data.</text>
</comment>
<dbReference type="RefSeq" id="XP_020116551.1">
    <property type="nucleotide sequence ID" value="XM_020263077.1"/>
</dbReference>
<proteinExistence type="predicted"/>
<accession>A0A225A8X9</accession>